<dbReference type="Gene3D" id="3.40.50.300">
    <property type="entry name" value="P-loop containing nucleotide triphosphate hydrolases"/>
    <property type="match status" value="1"/>
</dbReference>
<evidence type="ECO:0000313" key="15">
    <source>
        <dbReference type="Proteomes" id="UP000317638"/>
    </source>
</evidence>
<keyword evidence="8 10" id="KW-0460">Magnesium</keyword>
<feature type="site" description="Interaction with substrate tRNA" evidence="10">
    <location>
        <position position="130"/>
    </location>
</feature>
<comment type="cofactor">
    <cofactor evidence="1 10">
        <name>Mg(2+)</name>
        <dbReference type="ChEBI" id="CHEBI:18420"/>
    </cofactor>
</comment>
<evidence type="ECO:0000256" key="10">
    <source>
        <dbReference type="HAMAP-Rule" id="MF_00185"/>
    </source>
</evidence>
<dbReference type="InterPro" id="IPR039657">
    <property type="entry name" value="Dimethylallyltransferase"/>
</dbReference>
<dbReference type="GO" id="GO:0052381">
    <property type="term" value="F:tRNA dimethylallyltransferase activity"/>
    <property type="evidence" value="ECO:0007669"/>
    <property type="project" value="UniProtKB-UniRule"/>
</dbReference>
<accession>A0A553JVW4</accession>
<dbReference type="AlphaFoldDB" id="A0A553JVW4"/>
<feature type="binding site" evidence="10">
    <location>
        <begin position="13"/>
        <end position="20"/>
    </location>
    <ligand>
        <name>ATP</name>
        <dbReference type="ChEBI" id="CHEBI:30616"/>
    </ligand>
</feature>
<proteinExistence type="inferred from homology"/>
<evidence type="ECO:0000256" key="7">
    <source>
        <dbReference type="ARBA" id="ARBA00022840"/>
    </source>
</evidence>
<comment type="caution">
    <text evidence="10">Lacks conserved residue(s) required for the propagation of feature annotation.</text>
</comment>
<dbReference type="GO" id="GO:0005524">
    <property type="term" value="F:ATP binding"/>
    <property type="evidence" value="ECO:0007669"/>
    <property type="project" value="UniProtKB-UniRule"/>
</dbReference>
<keyword evidence="7 10" id="KW-0067">ATP-binding</keyword>
<evidence type="ECO:0000256" key="9">
    <source>
        <dbReference type="ARBA" id="ARBA00049563"/>
    </source>
</evidence>
<evidence type="ECO:0000256" key="8">
    <source>
        <dbReference type="ARBA" id="ARBA00022842"/>
    </source>
</evidence>
<name>A0A553JVW4_9ACTN</name>
<evidence type="ECO:0000256" key="5">
    <source>
        <dbReference type="ARBA" id="ARBA00022694"/>
    </source>
</evidence>
<reference evidence="14 15" key="1">
    <citation type="submission" date="2019-07" db="EMBL/GenBank/DDBJ databases">
        <authorList>
            <person name="Zhou L.-Y."/>
        </authorList>
    </citation>
    <scope>NUCLEOTIDE SEQUENCE [LARGE SCALE GENOMIC DNA]</scope>
    <source>
        <strain evidence="14 15">YIM 101269</strain>
    </source>
</reference>
<comment type="caution">
    <text evidence="14">The sequence shown here is derived from an EMBL/GenBank/DDBJ whole genome shotgun (WGS) entry which is preliminary data.</text>
</comment>
<dbReference type="PANTHER" id="PTHR11088:SF60">
    <property type="entry name" value="TRNA DIMETHYLALLYLTRANSFERASE"/>
    <property type="match status" value="1"/>
</dbReference>
<evidence type="ECO:0000313" key="14">
    <source>
        <dbReference type="EMBL" id="TRY16595.1"/>
    </source>
</evidence>
<comment type="function">
    <text evidence="2 10 12">Catalyzes the transfer of a dimethylallyl group onto the adenine at position 37 in tRNAs that read codons beginning with uridine, leading to the formation of N6-(dimethylallyl)adenosine (i(6)A).</text>
</comment>
<evidence type="ECO:0000256" key="12">
    <source>
        <dbReference type="RuleBase" id="RU003784"/>
    </source>
</evidence>
<evidence type="ECO:0000256" key="13">
    <source>
        <dbReference type="RuleBase" id="RU003785"/>
    </source>
</evidence>
<evidence type="ECO:0000256" key="2">
    <source>
        <dbReference type="ARBA" id="ARBA00003213"/>
    </source>
</evidence>
<comment type="catalytic activity">
    <reaction evidence="9 10 11">
        <text>adenosine(37) in tRNA + dimethylallyl diphosphate = N(6)-dimethylallyladenosine(37) in tRNA + diphosphate</text>
        <dbReference type="Rhea" id="RHEA:26482"/>
        <dbReference type="Rhea" id="RHEA-COMP:10162"/>
        <dbReference type="Rhea" id="RHEA-COMP:10375"/>
        <dbReference type="ChEBI" id="CHEBI:33019"/>
        <dbReference type="ChEBI" id="CHEBI:57623"/>
        <dbReference type="ChEBI" id="CHEBI:74411"/>
        <dbReference type="ChEBI" id="CHEBI:74415"/>
        <dbReference type="EC" id="2.5.1.75"/>
    </reaction>
</comment>
<dbReference type="EC" id="2.5.1.75" evidence="10"/>
<dbReference type="EMBL" id="VKKG01000008">
    <property type="protein sequence ID" value="TRY16595.1"/>
    <property type="molecule type" value="Genomic_DNA"/>
</dbReference>
<keyword evidence="4 10" id="KW-0808">Transferase</keyword>
<dbReference type="OrthoDB" id="9776390at2"/>
<comment type="similarity">
    <text evidence="3 10 13">Belongs to the IPP transferase family.</text>
</comment>
<sequence length="317" mass="35005">MVAVNTPAIVLVGPTATGKSELAVEIAVRLGELGRLSEVVNTDSMLVYRGMDIGTAKPSVAERRGVTHHLMDVLDVNQRATVAQFQELARSAIADIRDRGGVPVVVGGSALYTRAILDGFEFQASDAQVRARWEAELDRVGPHELHRRLAEIAPDSAAKIDPGNGRRTVRALEVNELTGGHRPSLPAWTYELQDVHQFGLEQDRAVLDERINLRVERMWEQGLVEEVRGLLDHGLREGVTAVRAIGYRQVVDFLDGVTTESEAKELVKKATRRFVRKQLGWYRRDPRIHWLEAGRPGNPAEVLTRVGLLPNDGSGGE</sequence>
<evidence type="ECO:0000256" key="1">
    <source>
        <dbReference type="ARBA" id="ARBA00001946"/>
    </source>
</evidence>
<keyword evidence="5 10" id="KW-0819">tRNA processing</keyword>
<feature type="region of interest" description="Interaction with substrate tRNA" evidence="10">
    <location>
        <begin position="43"/>
        <end position="46"/>
    </location>
</feature>
<dbReference type="Proteomes" id="UP000317638">
    <property type="component" value="Unassembled WGS sequence"/>
</dbReference>
<dbReference type="InterPro" id="IPR018022">
    <property type="entry name" value="IPT"/>
</dbReference>
<dbReference type="PANTHER" id="PTHR11088">
    <property type="entry name" value="TRNA DIMETHYLALLYLTRANSFERASE"/>
    <property type="match status" value="1"/>
</dbReference>
<comment type="subunit">
    <text evidence="10">Monomer.</text>
</comment>
<evidence type="ECO:0000256" key="11">
    <source>
        <dbReference type="RuleBase" id="RU003783"/>
    </source>
</evidence>
<gene>
    <name evidence="10 14" type="primary">miaA</name>
    <name evidence="14" type="ORF">FOJ82_15515</name>
</gene>
<feature type="site" description="Interaction with substrate tRNA" evidence="10">
    <location>
        <position position="109"/>
    </location>
</feature>
<evidence type="ECO:0000256" key="6">
    <source>
        <dbReference type="ARBA" id="ARBA00022741"/>
    </source>
</evidence>
<dbReference type="InterPro" id="IPR027417">
    <property type="entry name" value="P-loop_NTPase"/>
</dbReference>
<dbReference type="HAMAP" id="MF_00185">
    <property type="entry name" value="IPP_trans"/>
    <property type="match status" value="1"/>
</dbReference>
<organism evidence="14 15">
    <name type="scientific">Tessaracoccus rhinocerotis</name>
    <dbReference type="NCBI Taxonomy" id="1689449"/>
    <lineage>
        <taxon>Bacteria</taxon>
        <taxon>Bacillati</taxon>
        <taxon>Actinomycetota</taxon>
        <taxon>Actinomycetes</taxon>
        <taxon>Propionibacteriales</taxon>
        <taxon>Propionibacteriaceae</taxon>
        <taxon>Tessaracoccus</taxon>
    </lineage>
</organism>
<keyword evidence="6 10" id="KW-0547">Nucleotide-binding</keyword>
<dbReference type="RefSeq" id="WP_143939412.1">
    <property type="nucleotide sequence ID" value="NZ_VKKG01000008.1"/>
</dbReference>
<feature type="binding site" evidence="10">
    <location>
        <begin position="15"/>
        <end position="20"/>
    </location>
    <ligand>
        <name>substrate</name>
    </ligand>
</feature>
<dbReference type="SUPFAM" id="SSF52540">
    <property type="entry name" value="P-loop containing nucleoside triphosphate hydrolases"/>
    <property type="match status" value="1"/>
</dbReference>
<evidence type="ECO:0000256" key="4">
    <source>
        <dbReference type="ARBA" id="ARBA00022679"/>
    </source>
</evidence>
<dbReference type="Pfam" id="PF01715">
    <property type="entry name" value="IPPT"/>
    <property type="match status" value="1"/>
</dbReference>
<keyword evidence="15" id="KW-1185">Reference proteome</keyword>
<protein>
    <recommendedName>
        <fullName evidence="10">tRNA dimethylallyltransferase</fullName>
        <ecNumber evidence="10">2.5.1.75</ecNumber>
    </recommendedName>
    <alternativeName>
        <fullName evidence="10">Dimethylallyl diphosphate:tRNA dimethylallyltransferase</fullName>
        <shortName evidence="10">DMAPP:tRNA dimethylallyltransferase</shortName>
        <shortName evidence="10">DMATase</shortName>
    </alternativeName>
    <alternativeName>
        <fullName evidence="10">Isopentenyl-diphosphate:tRNA isopentenyltransferase</fullName>
        <shortName evidence="10">IPP transferase</shortName>
        <shortName evidence="10">IPPT</shortName>
        <shortName evidence="10">IPTase</shortName>
    </alternativeName>
</protein>
<dbReference type="NCBIfam" id="TIGR00174">
    <property type="entry name" value="miaA"/>
    <property type="match status" value="1"/>
</dbReference>
<dbReference type="GO" id="GO:0006400">
    <property type="term" value="P:tRNA modification"/>
    <property type="evidence" value="ECO:0007669"/>
    <property type="project" value="TreeGrafter"/>
</dbReference>
<dbReference type="Gene3D" id="1.10.20.140">
    <property type="match status" value="1"/>
</dbReference>
<evidence type="ECO:0000256" key="3">
    <source>
        <dbReference type="ARBA" id="ARBA00005842"/>
    </source>
</evidence>